<evidence type="ECO:0000313" key="2">
    <source>
        <dbReference type="EMBL" id="GJM60839.1"/>
    </source>
</evidence>
<dbReference type="RefSeq" id="WP_338236506.1">
    <property type="nucleotide sequence ID" value="NZ_BQKE01000001.1"/>
</dbReference>
<sequence>MKLSDIPKKNPYSTPDGYFNQLAEKIDQRIHQQEKPSLWDYPAIRVAASISIAATLALLISWPFGHQRLTTPEFSPEEVYAYLREENQPLGLDIEEQELIQSLPMEEQDLKMKITEEDLQYEIDYFHYTNDIF</sequence>
<keyword evidence="3" id="KW-1185">Reference proteome</keyword>
<dbReference type="EMBL" id="BQKE01000001">
    <property type="protein sequence ID" value="GJM60839.1"/>
    <property type="molecule type" value="Genomic_DNA"/>
</dbReference>
<dbReference type="Proteomes" id="UP001310022">
    <property type="component" value="Unassembled WGS sequence"/>
</dbReference>
<accession>A0AAN4VVE6</accession>
<gene>
    <name evidence="2" type="ORF">PEDI_13910</name>
</gene>
<name>A0AAN4VVE6_9BACT</name>
<proteinExistence type="predicted"/>
<comment type="caution">
    <text evidence="2">The sequence shown here is derived from an EMBL/GenBank/DDBJ whole genome shotgun (WGS) entry which is preliminary data.</text>
</comment>
<evidence type="ECO:0000313" key="3">
    <source>
        <dbReference type="Proteomes" id="UP001310022"/>
    </source>
</evidence>
<dbReference type="AlphaFoldDB" id="A0AAN4VVE6"/>
<feature type="transmembrane region" description="Helical" evidence="1">
    <location>
        <begin position="43"/>
        <end position="64"/>
    </location>
</feature>
<keyword evidence="1" id="KW-0472">Membrane</keyword>
<reference evidence="2 3" key="1">
    <citation type="submission" date="2021-12" db="EMBL/GenBank/DDBJ databases">
        <title>Genome sequencing of bacteria with rrn-lacking chromosome and rrn-plasmid.</title>
        <authorList>
            <person name="Anda M."/>
            <person name="Iwasaki W."/>
        </authorList>
    </citation>
    <scope>NUCLEOTIDE SEQUENCE [LARGE SCALE GENOMIC DNA]</scope>
    <source>
        <strain evidence="2 3">NBRC 15940</strain>
    </source>
</reference>
<keyword evidence="1" id="KW-1133">Transmembrane helix</keyword>
<keyword evidence="1" id="KW-0812">Transmembrane</keyword>
<organism evidence="2 3">
    <name type="scientific">Persicobacter diffluens</name>
    <dbReference type="NCBI Taxonomy" id="981"/>
    <lineage>
        <taxon>Bacteria</taxon>
        <taxon>Pseudomonadati</taxon>
        <taxon>Bacteroidota</taxon>
        <taxon>Cytophagia</taxon>
        <taxon>Cytophagales</taxon>
        <taxon>Persicobacteraceae</taxon>
        <taxon>Persicobacter</taxon>
    </lineage>
</organism>
<protein>
    <submittedName>
        <fullName evidence="2">Uncharacterized protein</fullName>
    </submittedName>
</protein>
<evidence type="ECO:0000256" key="1">
    <source>
        <dbReference type="SAM" id="Phobius"/>
    </source>
</evidence>